<dbReference type="AlphaFoldDB" id="A0A0S6W5C4"/>
<comment type="similarity">
    <text evidence="1">Belongs to the CFA/CMAS family.</text>
</comment>
<dbReference type="InterPro" id="IPR029063">
    <property type="entry name" value="SAM-dependent_MTases_sf"/>
</dbReference>
<evidence type="ECO:0000256" key="5">
    <source>
        <dbReference type="ARBA" id="ARBA00023098"/>
    </source>
</evidence>
<dbReference type="InterPro" id="IPR025714">
    <property type="entry name" value="Methyltranfer_dom"/>
</dbReference>
<proteinExistence type="inferred from homology"/>
<evidence type="ECO:0000256" key="2">
    <source>
        <dbReference type="ARBA" id="ARBA00022603"/>
    </source>
</evidence>
<accession>A0A0S6W5C4</accession>
<sequence length="246" mass="27747">MSIRFHEIAETYHRILNPFTEEQLMLLGDICRMHSGMRLLDLACGKAEMLCRWGQTYGIRGIGVDISAVFLEAAKQRAAELGVSEQFTFILGDAGKYPQATHDFDIVSCVGATWIGNGLLGTLELMKPALKPGGLLLVGEPYWNEQPPEPACQAFGFSKDDYTSLDEMLTRFESAGVQLVEMVLANLDGWDRYEAPQWMAIDDFLRANPNDPDAPALSEWINKNRRTYLRYGRRYLGWGVFVLRTI</sequence>
<evidence type="ECO:0000256" key="4">
    <source>
        <dbReference type="ARBA" id="ARBA00022691"/>
    </source>
</evidence>
<keyword evidence="8" id="KW-1185">Reference proteome</keyword>
<dbReference type="InterPro" id="IPR050723">
    <property type="entry name" value="CFA/CMAS"/>
</dbReference>
<reference evidence="7" key="1">
    <citation type="journal article" date="2015" name="PeerJ">
        <title>First genomic representation of candidate bacterial phylum KSB3 points to enhanced environmental sensing as a trigger of wastewater bulking.</title>
        <authorList>
            <person name="Sekiguchi Y."/>
            <person name="Ohashi A."/>
            <person name="Parks D.H."/>
            <person name="Yamauchi T."/>
            <person name="Tyson G.W."/>
            <person name="Hugenholtz P."/>
        </authorList>
    </citation>
    <scope>NUCLEOTIDE SEQUENCE [LARGE SCALE GENOMIC DNA]</scope>
</reference>
<evidence type="ECO:0000259" key="6">
    <source>
        <dbReference type="Pfam" id="PF13847"/>
    </source>
</evidence>
<dbReference type="EMBL" id="DF820459">
    <property type="protein sequence ID" value="GAK53644.1"/>
    <property type="molecule type" value="Genomic_DNA"/>
</dbReference>
<keyword evidence="5" id="KW-0443">Lipid metabolism</keyword>
<dbReference type="HOGENOM" id="CLU_037315_0_0_0"/>
<name>A0A0S6W5C4_9BACT</name>
<keyword evidence="4" id="KW-0949">S-adenosyl-L-methionine</keyword>
<keyword evidence="2" id="KW-0489">Methyltransferase</keyword>
<evidence type="ECO:0000313" key="7">
    <source>
        <dbReference type="EMBL" id="GAK53644.1"/>
    </source>
</evidence>
<dbReference type="Gene3D" id="3.40.50.150">
    <property type="entry name" value="Vaccinia Virus protein VP39"/>
    <property type="match status" value="1"/>
</dbReference>
<gene>
    <name evidence="7" type="ORF">U14_04911</name>
</gene>
<dbReference type="SUPFAM" id="SSF53335">
    <property type="entry name" value="S-adenosyl-L-methionine-dependent methyltransferases"/>
    <property type="match status" value="1"/>
</dbReference>
<protein>
    <recommendedName>
        <fullName evidence="6">Methyltransferase domain-containing protein</fullName>
    </recommendedName>
</protein>
<dbReference type="CDD" id="cd02440">
    <property type="entry name" value="AdoMet_MTases"/>
    <property type="match status" value="1"/>
</dbReference>
<dbReference type="PANTHER" id="PTHR43667">
    <property type="entry name" value="CYCLOPROPANE-FATTY-ACYL-PHOSPHOLIPID SYNTHASE"/>
    <property type="match status" value="1"/>
</dbReference>
<dbReference type="STRING" id="1499966.U14_04911"/>
<evidence type="ECO:0000256" key="3">
    <source>
        <dbReference type="ARBA" id="ARBA00022679"/>
    </source>
</evidence>
<keyword evidence="3" id="KW-0808">Transferase</keyword>
<evidence type="ECO:0000313" key="8">
    <source>
        <dbReference type="Proteomes" id="UP000030700"/>
    </source>
</evidence>
<dbReference type="Pfam" id="PF13847">
    <property type="entry name" value="Methyltransf_31"/>
    <property type="match status" value="1"/>
</dbReference>
<dbReference type="GO" id="GO:0032259">
    <property type="term" value="P:methylation"/>
    <property type="evidence" value="ECO:0007669"/>
    <property type="project" value="UniProtKB-KW"/>
</dbReference>
<dbReference type="GO" id="GO:0006629">
    <property type="term" value="P:lipid metabolic process"/>
    <property type="evidence" value="ECO:0007669"/>
    <property type="project" value="UniProtKB-KW"/>
</dbReference>
<organism evidence="7">
    <name type="scientific">Candidatus Moduliflexus flocculans</name>
    <dbReference type="NCBI Taxonomy" id="1499966"/>
    <lineage>
        <taxon>Bacteria</taxon>
        <taxon>Candidatus Moduliflexota</taxon>
        <taxon>Candidatus Moduliflexia</taxon>
        <taxon>Candidatus Moduliflexales</taxon>
        <taxon>Candidatus Moduliflexaceae</taxon>
    </lineage>
</organism>
<evidence type="ECO:0000256" key="1">
    <source>
        <dbReference type="ARBA" id="ARBA00010815"/>
    </source>
</evidence>
<dbReference type="PANTHER" id="PTHR43667:SF1">
    <property type="entry name" value="CYCLOPROPANE-FATTY-ACYL-PHOSPHOLIPID SYNTHASE"/>
    <property type="match status" value="1"/>
</dbReference>
<dbReference type="GO" id="GO:0008168">
    <property type="term" value="F:methyltransferase activity"/>
    <property type="evidence" value="ECO:0007669"/>
    <property type="project" value="UniProtKB-KW"/>
</dbReference>
<dbReference type="Proteomes" id="UP000030700">
    <property type="component" value="Unassembled WGS sequence"/>
</dbReference>
<feature type="domain" description="Methyltransferase" evidence="6">
    <location>
        <begin position="34"/>
        <end position="152"/>
    </location>
</feature>